<evidence type="ECO:0000313" key="5">
    <source>
        <dbReference type="Proteomes" id="UP000245998"/>
    </source>
</evidence>
<dbReference type="PANTHER" id="PTHR34475:SF1">
    <property type="entry name" value="CYTOSKELETON PROTEIN RODZ"/>
    <property type="match status" value="1"/>
</dbReference>
<organism evidence="4 5">
    <name type="scientific">Pueribacillus theae</name>
    <dbReference type="NCBI Taxonomy" id="2171751"/>
    <lineage>
        <taxon>Bacteria</taxon>
        <taxon>Bacillati</taxon>
        <taxon>Bacillota</taxon>
        <taxon>Bacilli</taxon>
        <taxon>Bacillales</taxon>
        <taxon>Bacillaceae</taxon>
        <taxon>Pueribacillus</taxon>
    </lineage>
</organism>
<dbReference type="AlphaFoldDB" id="A0A2U1K7S5"/>
<dbReference type="OrthoDB" id="9797543at2"/>
<protein>
    <recommendedName>
        <fullName evidence="3">Cytoskeleton protein RodZ-like C-terminal domain-containing protein</fullName>
    </recommendedName>
</protein>
<keyword evidence="5" id="KW-1185">Reference proteome</keyword>
<dbReference type="InterPro" id="IPR050400">
    <property type="entry name" value="Bact_Cytoskel_RodZ"/>
</dbReference>
<dbReference type="GO" id="GO:0003677">
    <property type="term" value="F:DNA binding"/>
    <property type="evidence" value="ECO:0007669"/>
    <property type="project" value="InterPro"/>
</dbReference>
<reference evidence="4 5" key="1">
    <citation type="submission" date="2018-04" db="EMBL/GenBank/DDBJ databases">
        <title>Camelliibacillus theae gen. nov., sp. nov., isolated from Pu'er tea.</title>
        <authorList>
            <person name="Niu L."/>
        </authorList>
    </citation>
    <scope>NUCLEOTIDE SEQUENCE [LARGE SCALE GENOMIC DNA]</scope>
    <source>
        <strain evidence="4 5">T8</strain>
    </source>
</reference>
<evidence type="ECO:0000259" key="3">
    <source>
        <dbReference type="Pfam" id="PF13464"/>
    </source>
</evidence>
<keyword evidence="2" id="KW-1133">Transmembrane helix</keyword>
<dbReference type="SUPFAM" id="SSF47413">
    <property type="entry name" value="lambda repressor-like DNA-binding domains"/>
    <property type="match status" value="1"/>
</dbReference>
<name>A0A2U1K7S5_9BACI</name>
<comment type="caution">
    <text evidence="4">The sequence shown here is derived from an EMBL/GenBank/DDBJ whole genome shotgun (WGS) entry which is preliminary data.</text>
</comment>
<dbReference type="Pfam" id="PF13464">
    <property type="entry name" value="RodZ_C"/>
    <property type="match status" value="1"/>
</dbReference>
<feature type="region of interest" description="Disordered" evidence="1">
    <location>
        <begin position="136"/>
        <end position="196"/>
    </location>
</feature>
<dbReference type="Proteomes" id="UP000245998">
    <property type="component" value="Unassembled WGS sequence"/>
</dbReference>
<sequence>MSELGEQLKQARINKKMSLEEVQELTKIQKRYLESIEEGEFDKLPGSFYTKAFVKSYAEAVGLNYDVLLEEYGHELPKLPQTVESFPPRRSRASIPSPPSGKFLSALSGILIFLIIIGIFAVIWMVSINKNNDAGKDNIREDEQGVEVKQNENALTERETEKSVDEKSVDKESNENKQDDDGEETHAPSGDGKIELASTSGDTSNFILSETDQFHVAFSFTGDSWLKIQDGSGKTVINQGFSNGQEKTFDFSKVSDVRIRIGNTSNMKMEVNGEQIELPSGIAAQTVKIHLQK</sequence>
<dbReference type="InterPro" id="IPR025194">
    <property type="entry name" value="RodZ-like_C"/>
</dbReference>
<dbReference type="PANTHER" id="PTHR34475">
    <property type="match status" value="1"/>
</dbReference>
<feature type="domain" description="Cytoskeleton protein RodZ-like C-terminal" evidence="3">
    <location>
        <begin position="218"/>
        <end position="287"/>
    </location>
</feature>
<dbReference type="Pfam" id="PF13413">
    <property type="entry name" value="HTH_25"/>
    <property type="match status" value="1"/>
</dbReference>
<dbReference type="RefSeq" id="WP_116553070.1">
    <property type="nucleotide sequence ID" value="NZ_QCZG01000001.1"/>
</dbReference>
<dbReference type="InterPro" id="IPR010982">
    <property type="entry name" value="Lambda_DNA-bd_dom_sf"/>
</dbReference>
<feature type="compositionally biased region" description="Basic and acidic residues" evidence="1">
    <location>
        <begin position="155"/>
        <end position="179"/>
    </location>
</feature>
<evidence type="ECO:0000256" key="2">
    <source>
        <dbReference type="SAM" id="Phobius"/>
    </source>
</evidence>
<proteinExistence type="predicted"/>
<evidence type="ECO:0000313" key="4">
    <source>
        <dbReference type="EMBL" id="PWA13566.1"/>
    </source>
</evidence>
<keyword evidence="2" id="KW-0472">Membrane</keyword>
<dbReference type="Gene3D" id="1.10.260.40">
    <property type="entry name" value="lambda repressor-like DNA-binding domains"/>
    <property type="match status" value="1"/>
</dbReference>
<feature type="transmembrane region" description="Helical" evidence="2">
    <location>
        <begin position="103"/>
        <end position="126"/>
    </location>
</feature>
<accession>A0A2U1K7S5</accession>
<dbReference type="EMBL" id="QCZG01000001">
    <property type="protein sequence ID" value="PWA13566.1"/>
    <property type="molecule type" value="Genomic_DNA"/>
</dbReference>
<evidence type="ECO:0000256" key="1">
    <source>
        <dbReference type="SAM" id="MobiDB-lite"/>
    </source>
</evidence>
<gene>
    <name evidence="4" type="ORF">DCC39_01340</name>
</gene>
<keyword evidence="2" id="KW-0812">Transmembrane</keyword>